<keyword evidence="2" id="KW-1185">Reference proteome</keyword>
<gene>
    <name evidence="1" type="ORF">SAMN05421799_1139</name>
</gene>
<dbReference type="AlphaFoldDB" id="A0A1N7PEP2"/>
<dbReference type="EMBL" id="FTOO01000013">
    <property type="protein sequence ID" value="SIT09113.1"/>
    <property type="molecule type" value="Genomic_DNA"/>
</dbReference>
<dbReference type="RefSeq" id="WP_076348807.1">
    <property type="nucleotide sequence ID" value="NZ_FTOO01000013.1"/>
</dbReference>
<accession>A0A1N7PEP2</accession>
<evidence type="ECO:0000313" key="2">
    <source>
        <dbReference type="Proteomes" id="UP000186156"/>
    </source>
</evidence>
<organism evidence="1 2">
    <name type="scientific">Alicyclobacillus vulcanalis</name>
    <dbReference type="NCBI Taxonomy" id="252246"/>
    <lineage>
        <taxon>Bacteria</taxon>
        <taxon>Bacillati</taxon>
        <taxon>Bacillota</taxon>
        <taxon>Bacilli</taxon>
        <taxon>Bacillales</taxon>
        <taxon>Alicyclobacillaceae</taxon>
        <taxon>Alicyclobacillus</taxon>
    </lineage>
</organism>
<name>A0A1N7PEP2_9BACL</name>
<evidence type="ECO:0000313" key="1">
    <source>
        <dbReference type="EMBL" id="SIT09113.1"/>
    </source>
</evidence>
<protein>
    <submittedName>
        <fullName evidence="1">Uncharacterized protein</fullName>
    </submittedName>
</protein>
<dbReference type="Proteomes" id="UP000186156">
    <property type="component" value="Unassembled WGS sequence"/>
</dbReference>
<sequence>MITFEGLVQDVSMSKDGTKKYAEVADREHFVTYRVQVPVEAQLSRGEITQLEVVRIRAFNGQISLEAQPLTAKVTAKP</sequence>
<dbReference type="OrthoDB" id="9844681at2"/>
<reference evidence="2" key="1">
    <citation type="submission" date="2017-01" db="EMBL/GenBank/DDBJ databases">
        <authorList>
            <person name="Varghese N."/>
            <person name="Submissions S."/>
        </authorList>
    </citation>
    <scope>NUCLEOTIDE SEQUENCE [LARGE SCALE GENOMIC DNA]</scope>
    <source>
        <strain evidence="2">DSM 16176</strain>
    </source>
</reference>
<proteinExistence type="predicted"/>